<dbReference type="PANTHER" id="PTHR15944:SF0">
    <property type="entry name" value="PRENYLCYSTEINE LYASE DOMAIN-CONTAINING PROTEIN"/>
    <property type="match status" value="1"/>
</dbReference>
<proteinExistence type="inferred from homology"/>
<dbReference type="Gene3D" id="3.80.10.10">
    <property type="entry name" value="Ribonuclease Inhibitor"/>
    <property type="match status" value="1"/>
</dbReference>
<evidence type="ECO:0000256" key="2">
    <source>
        <dbReference type="ARBA" id="ARBA00009967"/>
    </source>
</evidence>
<dbReference type="Proteomes" id="UP000789901">
    <property type="component" value="Unassembled WGS sequence"/>
</dbReference>
<dbReference type="InterPro" id="IPR036188">
    <property type="entry name" value="FAD/NAD-bd_sf"/>
</dbReference>
<dbReference type="Pfam" id="PF07156">
    <property type="entry name" value="Prenylcys_lyase"/>
    <property type="match status" value="1"/>
</dbReference>
<keyword evidence="8" id="KW-0175">Coiled coil</keyword>
<gene>
    <name evidence="10" type="ORF">GMARGA_LOCUS19419</name>
</gene>
<dbReference type="Pfam" id="PF13450">
    <property type="entry name" value="NAD_binding_8"/>
    <property type="match status" value="1"/>
</dbReference>
<organism evidence="10 11">
    <name type="scientific">Gigaspora margarita</name>
    <dbReference type="NCBI Taxonomy" id="4874"/>
    <lineage>
        <taxon>Eukaryota</taxon>
        <taxon>Fungi</taxon>
        <taxon>Fungi incertae sedis</taxon>
        <taxon>Mucoromycota</taxon>
        <taxon>Glomeromycotina</taxon>
        <taxon>Glomeromycetes</taxon>
        <taxon>Diversisporales</taxon>
        <taxon>Gigasporaceae</taxon>
        <taxon>Gigaspora</taxon>
    </lineage>
</organism>
<feature type="domain" description="Prenylcysteine lyase" evidence="9">
    <location>
        <begin position="435"/>
        <end position="749"/>
    </location>
</feature>
<keyword evidence="5" id="KW-0274">FAD</keyword>
<dbReference type="Gene3D" id="3.50.50.60">
    <property type="entry name" value="FAD/NAD(P)-binding domain"/>
    <property type="match status" value="1"/>
</dbReference>
<dbReference type="InterPro" id="IPR010795">
    <property type="entry name" value="Prenylcys_lyase"/>
</dbReference>
<evidence type="ECO:0000256" key="6">
    <source>
        <dbReference type="ARBA" id="ARBA00023002"/>
    </source>
</evidence>
<evidence type="ECO:0000256" key="8">
    <source>
        <dbReference type="SAM" id="Coils"/>
    </source>
</evidence>
<dbReference type="InterPro" id="IPR017046">
    <property type="entry name" value="Prenylcysteine_Oxase1"/>
</dbReference>
<keyword evidence="11" id="KW-1185">Reference proteome</keyword>
<comment type="similarity">
    <text evidence="2">Belongs to the prenylcysteine oxidase family.</text>
</comment>
<keyword evidence="7" id="KW-0325">Glycoprotein</keyword>
<evidence type="ECO:0000313" key="11">
    <source>
        <dbReference type="Proteomes" id="UP000789901"/>
    </source>
</evidence>
<dbReference type="InterPro" id="IPR032675">
    <property type="entry name" value="LRR_dom_sf"/>
</dbReference>
<keyword evidence="3" id="KW-0285">Flavoprotein</keyword>
<reference evidence="10 11" key="1">
    <citation type="submission" date="2021-06" db="EMBL/GenBank/DDBJ databases">
        <authorList>
            <person name="Kallberg Y."/>
            <person name="Tangrot J."/>
            <person name="Rosling A."/>
        </authorList>
    </citation>
    <scope>NUCLEOTIDE SEQUENCE [LARGE SCALE GENOMIC DNA]</scope>
    <source>
        <strain evidence="10 11">120-4 pot B 10/14</strain>
    </source>
</reference>
<comment type="cofactor">
    <cofactor evidence="1">
        <name>FAD</name>
        <dbReference type="ChEBI" id="CHEBI:57692"/>
    </cofactor>
</comment>
<keyword evidence="6" id="KW-0560">Oxidoreductase</keyword>
<comment type="caution">
    <text evidence="10">The sequence shown here is derived from an EMBL/GenBank/DDBJ whole genome shotgun (WGS) entry which is preliminary data.</text>
</comment>
<name>A0ABN7VJ77_GIGMA</name>
<protein>
    <submittedName>
        <fullName evidence="10">25454_t:CDS:1</fullName>
    </submittedName>
</protein>
<evidence type="ECO:0000313" key="10">
    <source>
        <dbReference type="EMBL" id="CAG8778745.1"/>
    </source>
</evidence>
<dbReference type="SUPFAM" id="SSF52047">
    <property type="entry name" value="RNI-like"/>
    <property type="match status" value="1"/>
</dbReference>
<evidence type="ECO:0000256" key="4">
    <source>
        <dbReference type="ARBA" id="ARBA00022729"/>
    </source>
</evidence>
<keyword evidence="4" id="KW-0732">Signal</keyword>
<feature type="coiled-coil region" evidence="8">
    <location>
        <begin position="281"/>
        <end position="308"/>
    </location>
</feature>
<feature type="non-terminal residue" evidence="10">
    <location>
        <position position="749"/>
    </location>
</feature>
<evidence type="ECO:0000256" key="7">
    <source>
        <dbReference type="ARBA" id="ARBA00023180"/>
    </source>
</evidence>
<evidence type="ECO:0000259" key="9">
    <source>
        <dbReference type="Pfam" id="PF07156"/>
    </source>
</evidence>
<sequence length="749" mass="86701">MTPSLDFDVLTIIISQIQLEDPYDYKSLYYCMLVNKKWSEAGIPILWQNPFAFNEICSKYPLSSGRIIEVLLSCFNKEQIKELYEKMQAELPNFFEAESTKKSSLFRRIIDGMNDESYWWEYYIFSKMLFEQEFKSLFGSIRKLDIEGVDEEQVEEMVNGWKDFSTLKTLKVQINKHLSTIVSNTPFLRKIYINKGDIHFLLPLLASPIPSRTLTSITLHNVKFDKSDQWELLSSLHNLEKLKLIVLSQHALVVSENFEDSRVRVFHESLERVNLVGVEGVRAKRNLYQNYMKLVKKAQKEQELKKNKTQENASINTIQHLSEEEDLIIRFTQKKSAGAGGSSAAYWISEAFANSSASVKTTVYEQLPQVGGRALVYNYTRDNTQIFVELGASLFIDANYHMTNSAKKFGLEFINYGEELPNAKVGIWDGNQFVFEQSSSSYWDISKLIWKYGWAPIKVQRLVKFIVSKYLKTYEFKEPFTSVNLEAERLQLDLERKFTAQYYFSELKNINQLYLQHLVEPMSRVNYGQNLCEIHALGAFISLAPTGAKSIKGGNYRLFEKFIEHSGATLKLDTKVVKITKLSTINGVEESVKYKVQTKDGSTEIFDAIIMAAPIKFSGIEFENIYLEMMEIPYVTLHVTFVTGRLNPSYFNRTKVEDFPNQILTTNSGKTEFLSLAAKIILENGETLNKIFSHEKMSDEILDRIFSERSWTFRKVWKSYPRLIPNQTFPSIEPDINFYYVNSYEPLIS</sequence>
<evidence type="ECO:0000256" key="3">
    <source>
        <dbReference type="ARBA" id="ARBA00022630"/>
    </source>
</evidence>
<accession>A0ABN7VJ77</accession>
<dbReference type="EMBL" id="CAJVQB010016183">
    <property type="protein sequence ID" value="CAG8778745.1"/>
    <property type="molecule type" value="Genomic_DNA"/>
</dbReference>
<dbReference type="PANTHER" id="PTHR15944">
    <property type="entry name" value="FARNESYLCYSTEINE LYASE"/>
    <property type="match status" value="1"/>
</dbReference>
<dbReference type="SUPFAM" id="SSF51905">
    <property type="entry name" value="FAD/NAD(P)-binding domain"/>
    <property type="match status" value="1"/>
</dbReference>
<evidence type="ECO:0000256" key="1">
    <source>
        <dbReference type="ARBA" id="ARBA00001974"/>
    </source>
</evidence>
<evidence type="ECO:0000256" key="5">
    <source>
        <dbReference type="ARBA" id="ARBA00022827"/>
    </source>
</evidence>